<evidence type="ECO:0000256" key="3">
    <source>
        <dbReference type="ARBA" id="ARBA00022737"/>
    </source>
</evidence>
<evidence type="ECO:0000313" key="9">
    <source>
        <dbReference type="Proteomes" id="UP000186817"/>
    </source>
</evidence>
<keyword evidence="8" id="KW-0406">Ion transport</keyword>
<evidence type="ECO:0000256" key="2">
    <source>
        <dbReference type="ARBA" id="ARBA00022692"/>
    </source>
</evidence>
<dbReference type="SMART" id="SM00698">
    <property type="entry name" value="MORN"/>
    <property type="match status" value="2"/>
</dbReference>
<dbReference type="GO" id="GO:0001518">
    <property type="term" value="C:voltage-gated sodium channel complex"/>
    <property type="evidence" value="ECO:0007669"/>
    <property type="project" value="TreeGrafter"/>
</dbReference>
<evidence type="ECO:0000256" key="1">
    <source>
        <dbReference type="ARBA" id="ARBA00004141"/>
    </source>
</evidence>
<dbReference type="InterPro" id="IPR005821">
    <property type="entry name" value="Ion_trans_dom"/>
</dbReference>
<feature type="transmembrane region" description="Helical" evidence="6">
    <location>
        <begin position="491"/>
        <end position="511"/>
    </location>
</feature>
<keyword evidence="4 6" id="KW-1133">Transmembrane helix</keyword>
<dbReference type="AlphaFoldDB" id="A0A1Q9E670"/>
<accession>A0A1Q9E670</accession>
<feature type="transmembrane region" description="Helical" evidence="6">
    <location>
        <begin position="292"/>
        <end position="313"/>
    </location>
</feature>
<dbReference type="InterPro" id="IPR003409">
    <property type="entry name" value="MORN"/>
</dbReference>
<evidence type="ECO:0000256" key="6">
    <source>
        <dbReference type="SAM" id="Phobius"/>
    </source>
</evidence>
<dbReference type="Gene3D" id="1.10.287.70">
    <property type="match status" value="1"/>
</dbReference>
<dbReference type="InterPro" id="IPR027359">
    <property type="entry name" value="Volt_channel_dom_sf"/>
</dbReference>
<comment type="caution">
    <text evidence="8">The sequence shown here is derived from an EMBL/GenBank/DDBJ whole genome shotgun (WGS) entry which is preliminary data.</text>
</comment>
<gene>
    <name evidence="8" type="primary">SCN2A</name>
    <name evidence="8" type="ORF">AK812_SmicGene14181</name>
</gene>
<keyword evidence="8" id="KW-0407">Ion channel</keyword>
<dbReference type="GO" id="GO:0005248">
    <property type="term" value="F:voltage-gated sodium channel activity"/>
    <property type="evidence" value="ECO:0007669"/>
    <property type="project" value="TreeGrafter"/>
</dbReference>
<evidence type="ECO:0000259" key="7">
    <source>
        <dbReference type="Pfam" id="PF00520"/>
    </source>
</evidence>
<keyword evidence="9" id="KW-1185">Reference proteome</keyword>
<dbReference type="Pfam" id="PF00520">
    <property type="entry name" value="Ion_trans"/>
    <property type="match status" value="1"/>
</dbReference>
<dbReference type="Proteomes" id="UP000186817">
    <property type="component" value="Unassembled WGS sequence"/>
</dbReference>
<keyword evidence="3" id="KW-0677">Repeat</keyword>
<organism evidence="8 9">
    <name type="scientific">Symbiodinium microadriaticum</name>
    <name type="common">Dinoflagellate</name>
    <name type="synonym">Zooxanthella microadriatica</name>
    <dbReference type="NCBI Taxonomy" id="2951"/>
    <lineage>
        <taxon>Eukaryota</taxon>
        <taxon>Sar</taxon>
        <taxon>Alveolata</taxon>
        <taxon>Dinophyceae</taxon>
        <taxon>Suessiales</taxon>
        <taxon>Symbiodiniaceae</taxon>
        <taxon>Symbiodinium</taxon>
    </lineage>
</organism>
<dbReference type="Gene3D" id="2.20.110.10">
    <property type="entry name" value="Histone H3 K4-specific methyltransferase SET7/9 N-terminal domain"/>
    <property type="match status" value="1"/>
</dbReference>
<keyword evidence="8" id="KW-0813">Transport</keyword>
<keyword evidence="5 6" id="KW-0472">Membrane</keyword>
<evidence type="ECO:0000313" key="8">
    <source>
        <dbReference type="EMBL" id="OLQ02916.1"/>
    </source>
</evidence>
<reference evidence="8 9" key="1">
    <citation type="submission" date="2016-02" db="EMBL/GenBank/DDBJ databases">
        <title>Genome analysis of coral dinoflagellate symbionts highlights evolutionary adaptations to a symbiotic lifestyle.</title>
        <authorList>
            <person name="Aranda M."/>
            <person name="Li Y."/>
            <person name="Liew Y.J."/>
            <person name="Baumgarten S."/>
            <person name="Simakov O."/>
            <person name="Wilson M."/>
            <person name="Piel J."/>
            <person name="Ashoor H."/>
            <person name="Bougouffa S."/>
            <person name="Bajic V.B."/>
            <person name="Ryu T."/>
            <person name="Ravasi T."/>
            <person name="Bayer T."/>
            <person name="Micklem G."/>
            <person name="Kim H."/>
            <person name="Bhak J."/>
            <person name="Lajeunesse T.C."/>
            <person name="Voolstra C.R."/>
        </authorList>
    </citation>
    <scope>NUCLEOTIDE SEQUENCE [LARGE SCALE GENOMIC DNA]</scope>
    <source>
        <strain evidence="8 9">CCMP2467</strain>
    </source>
</reference>
<evidence type="ECO:0000256" key="4">
    <source>
        <dbReference type="ARBA" id="ARBA00022989"/>
    </source>
</evidence>
<feature type="domain" description="Ion transport" evidence="7">
    <location>
        <begin position="255"/>
        <end position="511"/>
    </location>
</feature>
<proteinExistence type="predicted"/>
<dbReference type="EMBL" id="LSRX01000250">
    <property type="protein sequence ID" value="OLQ02916.1"/>
    <property type="molecule type" value="Genomic_DNA"/>
</dbReference>
<comment type="subcellular location">
    <subcellularLocation>
        <location evidence="1">Membrane</location>
        <topology evidence="1">Multi-pass membrane protein</topology>
    </subcellularLocation>
</comment>
<dbReference type="PANTHER" id="PTHR10037">
    <property type="entry name" value="VOLTAGE-GATED CATION CHANNEL CALCIUM AND SODIUM"/>
    <property type="match status" value="1"/>
</dbReference>
<feature type="transmembrane region" description="Helical" evidence="6">
    <location>
        <begin position="410"/>
        <end position="431"/>
    </location>
</feature>
<feature type="transmembrane region" description="Helical" evidence="6">
    <location>
        <begin position="325"/>
        <end position="345"/>
    </location>
</feature>
<evidence type="ECO:0000256" key="5">
    <source>
        <dbReference type="ARBA" id="ARBA00023136"/>
    </source>
</evidence>
<dbReference type="OrthoDB" id="415273at2759"/>
<dbReference type="GO" id="GO:0086010">
    <property type="term" value="P:membrane depolarization during action potential"/>
    <property type="evidence" value="ECO:0007669"/>
    <property type="project" value="TreeGrafter"/>
</dbReference>
<dbReference type="Pfam" id="PF02493">
    <property type="entry name" value="MORN"/>
    <property type="match status" value="2"/>
</dbReference>
<sequence length="900" mass="100943">MSLTTWCPGFTVSSGSHEEDESSTDLLQQCRAMHQDLIKLAMDEQALLFKLSTEVQRAKEQPEAIRIDIENGSDSVHDYRMSVEESHVLSDSAAEIPVVAVIHETGERRLLRFGSRQSRSSDAISDPFDAKRSVTSASLSSDKVSTKKSRAGLAGIAGLELPSQQQKGVHKVPSDNSRPCYSINGIRDRENPYLQTSVLNILRTNFSSSADEYRCWCSGQLARTVLWLTSFLENCCSLEEPERRGRLARFVNSTVFSISAASVILLNAAFILYTTDLEMRNIDQPLNTDSNIYLIELVLASFYVVELLLKLMVHKIYFFWNAEMAWNWFDFFLVVFSIIENLLVYDLLPVAAAAASNDGAEAADGSSSSVNLGFLRLIRLCKIVKILRVFRTLKFFSELRLMLDCVLGSLINAMWCVIMLVFVMYVFGLLLQQGIVQYLMEQRTTMSPEAEEYVFTYFRSVFRTVVTLFQSSTSGVDWNEPYKALEFTGDVMPAAFLVYIAFVFISVWNIVTSTFVEKALKLAQPDVDMLILEQQLQDFEDCKMLARLFKSMRPTDDDERIGMEEFRQLVETFEFRSYLQTRGIDIKNAETFFKMLVELQGEPMIDATTFANACVRMKGAATSIDLQTVMFTTHLMNQEQRRFFQSMYNRLMTIETILHDEHPGSQHGEDSIPGPFLTQSLDERTDPWPVKLAGAEICLDARCKGFGSVTFLSSESDGQEEHYVGEFLSSQLHGYGVITSVSGCRVSGRFEYGFCVDGQKNQSQGHVYVGEMQRSLEHGPGIQYGDQRQAGFWLESKLATALKYSGLGKAGVLLGESFEDHATRSDPPPAGIALHTLPSGDWYVGNVEAGRKHGRGIFVYADGTLFKADWQEDSSDGVRHPRDAVCEGEDAFASAADAAQ</sequence>
<dbReference type="PANTHER" id="PTHR10037:SF62">
    <property type="entry name" value="SODIUM CHANNEL PROTEIN 60E"/>
    <property type="match status" value="1"/>
</dbReference>
<dbReference type="SUPFAM" id="SSF81324">
    <property type="entry name" value="Voltage-gated potassium channels"/>
    <property type="match status" value="1"/>
</dbReference>
<keyword evidence="2 6" id="KW-0812">Transmembrane</keyword>
<name>A0A1Q9E670_SYMMI</name>
<protein>
    <submittedName>
        <fullName evidence="8">Sodium channel protein type 2 subunit alpha</fullName>
    </submittedName>
</protein>
<dbReference type="InterPro" id="IPR043203">
    <property type="entry name" value="VGCC_Ca_Na"/>
</dbReference>
<feature type="transmembrane region" description="Helical" evidence="6">
    <location>
        <begin position="250"/>
        <end position="272"/>
    </location>
</feature>
<dbReference type="Gene3D" id="1.20.120.350">
    <property type="entry name" value="Voltage-gated potassium channels. Chain C"/>
    <property type="match status" value="1"/>
</dbReference>
<dbReference type="SUPFAM" id="SSF82185">
    <property type="entry name" value="Histone H3 K4-specific methyltransferase SET7/9 N-terminal domain"/>
    <property type="match status" value="1"/>
</dbReference>